<accession>A0A1D2MZE3</accession>
<reference evidence="1 2" key="1">
    <citation type="journal article" date="2016" name="Genome Biol. Evol.">
        <title>Gene Family Evolution Reflects Adaptation to Soil Environmental Stressors in the Genome of the Collembolan Orchesella cincta.</title>
        <authorList>
            <person name="Faddeeva-Vakhrusheva A."/>
            <person name="Derks M.F."/>
            <person name="Anvar S.Y."/>
            <person name="Agamennone V."/>
            <person name="Suring W."/>
            <person name="Smit S."/>
            <person name="van Straalen N.M."/>
            <person name="Roelofs D."/>
        </authorList>
    </citation>
    <scope>NUCLEOTIDE SEQUENCE [LARGE SCALE GENOMIC DNA]</scope>
    <source>
        <tissue evidence="1">Mixed pool</tissue>
    </source>
</reference>
<name>A0A1D2MZE3_ORCCI</name>
<dbReference type="SUPFAM" id="SSF81383">
    <property type="entry name" value="F-box domain"/>
    <property type="match status" value="1"/>
</dbReference>
<evidence type="ECO:0000313" key="2">
    <source>
        <dbReference type="Proteomes" id="UP000094527"/>
    </source>
</evidence>
<organism evidence="1 2">
    <name type="scientific">Orchesella cincta</name>
    <name type="common">Springtail</name>
    <name type="synonym">Podura cincta</name>
    <dbReference type="NCBI Taxonomy" id="48709"/>
    <lineage>
        <taxon>Eukaryota</taxon>
        <taxon>Metazoa</taxon>
        <taxon>Ecdysozoa</taxon>
        <taxon>Arthropoda</taxon>
        <taxon>Hexapoda</taxon>
        <taxon>Collembola</taxon>
        <taxon>Entomobryomorpha</taxon>
        <taxon>Entomobryoidea</taxon>
        <taxon>Orchesellidae</taxon>
        <taxon>Orchesellinae</taxon>
        <taxon>Orchesella</taxon>
    </lineage>
</organism>
<comment type="caution">
    <text evidence="1">The sequence shown here is derived from an EMBL/GenBank/DDBJ whole genome shotgun (WGS) entry which is preliminary data.</text>
</comment>
<keyword evidence="2" id="KW-1185">Reference proteome</keyword>
<proteinExistence type="predicted"/>
<evidence type="ECO:0000313" key="1">
    <source>
        <dbReference type="EMBL" id="ODM98358.1"/>
    </source>
</evidence>
<gene>
    <name evidence="1" type="ORF">Ocin01_08323</name>
</gene>
<evidence type="ECO:0008006" key="3">
    <source>
        <dbReference type="Google" id="ProtNLM"/>
    </source>
</evidence>
<protein>
    <recommendedName>
        <fullName evidence="3">F-box domain-containing protein</fullName>
    </recommendedName>
</protein>
<dbReference type="AlphaFoldDB" id="A0A1D2MZE3"/>
<dbReference type="Proteomes" id="UP000094527">
    <property type="component" value="Unassembled WGS sequence"/>
</dbReference>
<dbReference type="EMBL" id="LJIJ01000361">
    <property type="protein sequence ID" value="ODM98358.1"/>
    <property type="molecule type" value="Genomic_DNA"/>
</dbReference>
<sequence>MRYNLNPKGTVCTLPTTLESSNVLFQPSLEFIPDEISIWILENLNKKDILSCRIVSSVMRKKIDRLFYNQLCVALTQNQLNQLNQKPKLNPCFNKMRLLNTPFFSSTKLYKLRKEYFVCVTDLELSGAINPRYFQQILKMTPFLRILRLNSNALGGANNLFREMVNSCRQKLGCYYYSPLYRMSAFLKNTLFGDEFRSRWENLDELHIKIDYIMPSKTFSPLDLLQNLQDLHELPVKTLSVFTCTVEESDQKEMFYFTLSSLLKMIPYKAFNSLKFVSIMVPKCRPENKNFNNSSPVYENTAHCILLPFLQLSQLFLQISSGYHHPIPRELERMLRVQKSMKRLTIGGIRDVTLPNIIDEMIYKNNTSLKTLDLF</sequence>
<dbReference type="InterPro" id="IPR036047">
    <property type="entry name" value="F-box-like_dom_sf"/>
</dbReference>